<dbReference type="InterPro" id="IPR011990">
    <property type="entry name" value="TPR-like_helical_dom_sf"/>
</dbReference>
<dbReference type="Pfam" id="PF10579">
    <property type="entry name" value="Rapsyn_N"/>
    <property type="match status" value="1"/>
</dbReference>
<dbReference type="PANTHER" id="PTHR46574:SF1">
    <property type="entry name" value="43 KDA RECEPTOR-ASSOCIATED PROTEIN OF THE SYNAPSE"/>
    <property type="match status" value="1"/>
</dbReference>
<keyword evidence="2" id="KW-0862">Zinc</keyword>
<evidence type="ECO:0000256" key="1">
    <source>
        <dbReference type="ARBA" id="ARBA00022771"/>
    </source>
</evidence>
<keyword evidence="1 3" id="KW-0479">Metal-binding</keyword>
<protein>
    <submittedName>
        <fullName evidence="5">RAPSN-like protein</fullName>
    </submittedName>
</protein>
<dbReference type="PROSITE" id="PS50089">
    <property type="entry name" value="ZF_RING_2"/>
    <property type="match status" value="1"/>
</dbReference>
<dbReference type="Gene3D" id="3.30.40.10">
    <property type="entry name" value="Zinc/RING finger domain, C3HC4 (zinc finger)"/>
    <property type="match status" value="1"/>
</dbReference>
<dbReference type="Proteomes" id="UP001164746">
    <property type="component" value="Chromosome 6"/>
</dbReference>
<dbReference type="InterPro" id="IPR019734">
    <property type="entry name" value="TPR_rpt"/>
</dbReference>
<evidence type="ECO:0000259" key="4">
    <source>
        <dbReference type="PROSITE" id="PS50089"/>
    </source>
</evidence>
<dbReference type="InterPro" id="IPR052480">
    <property type="entry name" value="RAPsyn"/>
</dbReference>
<sequence length="408" mass="46750">MGQRIARRHADRGVTLYNHQDYINALIEFENAYKRLSKNEDVFAVLNYMCLVYMELGRYHDVLFCAKKQSMVSEQLQSCVLQAEATFNMARAYERLGEYRTSIALCNRCFNTGNPPDISPLAGYTHLCLGNNYFGLSDVKNCFKHYDITSHVARILCDAVLECRVYMGLGQMFMALQDNVTSLQNYVRASEIARQFTKDHPCAKYQRRVSVEIAVICSRLGRLGEALEMCEEAMKQAIAHGDRLRAYPRYQSAYAIAVETGDRKCQLDVLSGMALCAFGAQDLEQAVEINEKVLTLSKELESKLDMLTCHRRLCDLYLYLDSPEVSCVHGFHVRQLLRDLQLYCGVCAEIIGEKDEKVRPLPCYHIIHERCLVHLYRPTSSTSLPMQRRRPCPTCRHRMSMNPVSDIE</sequence>
<dbReference type="SMART" id="SM00028">
    <property type="entry name" value="TPR"/>
    <property type="match status" value="5"/>
</dbReference>
<dbReference type="InterPro" id="IPR019568">
    <property type="entry name" value="Rapsyn_myristoylation/link_N"/>
</dbReference>
<dbReference type="EMBL" id="CP111017">
    <property type="protein sequence ID" value="WAR08538.1"/>
    <property type="molecule type" value="Genomic_DNA"/>
</dbReference>
<keyword evidence="6" id="KW-1185">Reference proteome</keyword>
<reference evidence="5" key="1">
    <citation type="submission" date="2022-11" db="EMBL/GenBank/DDBJ databases">
        <title>Centuries of genome instability and evolution in soft-shell clam transmissible cancer (bioRxiv).</title>
        <authorList>
            <person name="Hart S.F.M."/>
            <person name="Yonemitsu M.A."/>
            <person name="Giersch R.M."/>
            <person name="Beal B.F."/>
            <person name="Arriagada G."/>
            <person name="Davis B.W."/>
            <person name="Ostrander E.A."/>
            <person name="Goff S.P."/>
            <person name="Metzger M.J."/>
        </authorList>
    </citation>
    <scope>NUCLEOTIDE SEQUENCE</scope>
    <source>
        <strain evidence="5">MELC-2E11</strain>
        <tissue evidence="5">Siphon/mantle</tissue>
    </source>
</reference>
<name>A0ABY7EEU7_MYAAR</name>
<gene>
    <name evidence="5" type="ORF">MAR_018496</name>
</gene>
<accession>A0ABY7EEU7</accession>
<organism evidence="5 6">
    <name type="scientific">Mya arenaria</name>
    <name type="common">Soft-shell clam</name>
    <dbReference type="NCBI Taxonomy" id="6604"/>
    <lineage>
        <taxon>Eukaryota</taxon>
        <taxon>Metazoa</taxon>
        <taxon>Spiralia</taxon>
        <taxon>Lophotrochozoa</taxon>
        <taxon>Mollusca</taxon>
        <taxon>Bivalvia</taxon>
        <taxon>Autobranchia</taxon>
        <taxon>Heteroconchia</taxon>
        <taxon>Euheterodonta</taxon>
        <taxon>Imparidentia</taxon>
        <taxon>Neoheterodontei</taxon>
        <taxon>Myida</taxon>
        <taxon>Myoidea</taxon>
        <taxon>Myidae</taxon>
        <taxon>Mya</taxon>
    </lineage>
</organism>
<dbReference type="Gene3D" id="1.25.40.10">
    <property type="entry name" value="Tetratricopeptide repeat domain"/>
    <property type="match status" value="3"/>
</dbReference>
<evidence type="ECO:0000256" key="3">
    <source>
        <dbReference type="PROSITE-ProRule" id="PRU00175"/>
    </source>
</evidence>
<evidence type="ECO:0000313" key="5">
    <source>
        <dbReference type="EMBL" id="WAR08538.1"/>
    </source>
</evidence>
<keyword evidence="1 3" id="KW-0863">Zinc-finger</keyword>
<dbReference type="InterPro" id="IPR013083">
    <property type="entry name" value="Znf_RING/FYVE/PHD"/>
</dbReference>
<dbReference type="InterPro" id="IPR001841">
    <property type="entry name" value="Znf_RING"/>
</dbReference>
<evidence type="ECO:0000313" key="6">
    <source>
        <dbReference type="Proteomes" id="UP001164746"/>
    </source>
</evidence>
<dbReference type="SUPFAM" id="SSF57850">
    <property type="entry name" value="RING/U-box"/>
    <property type="match status" value="1"/>
</dbReference>
<proteinExistence type="predicted"/>
<feature type="domain" description="RING-type" evidence="4">
    <location>
        <begin position="344"/>
        <end position="396"/>
    </location>
</feature>
<evidence type="ECO:0000256" key="2">
    <source>
        <dbReference type="ARBA" id="ARBA00022833"/>
    </source>
</evidence>
<dbReference type="SMART" id="SM00184">
    <property type="entry name" value="RING"/>
    <property type="match status" value="1"/>
</dbReference>
<dbReference type="SUPFAM" id="SSF48452">
    <property type="entry name" value="TPR-like"/>
    <property type="match status" value="1"/>
</dbReference>
<dbReference type="PANTHER" id="PTHR46574">
    <property type="entry name" value="43 KDA RECEPTOR-ASSOCIATED PROTEIN OF THE SYNAPSE"/>
    <property type="match status" value="1"/>
</dbReference>